<protein>
    <recommendedName>
        <fullName evidence="2">HTH luxR-type domain-containing protein</fullName>
    </recommendedName>
</protein>
<evidence type="ECO:0000313" key="4">
    <source>
        <dbReference type="Proteomes" id="UP001499924"/>
    </source>
</evidence>
<reference evidence="4" key="1">
    <citation type="journal article" date="2019" name="Int. J. Syst. Evol. Microbiol.">
        <title>The Global Catalogue of Microorganisms (GCM) 10K type strain sequencing project: providing services to taxonomists for standard genome sequencing and annotation.</title>
        <authorList>
            <consortium name="The Broad Institute Genomics Platform"/>
            <consortium name="The Broad Institute Genome Sequencing Center for Infectious Disease"/>
            <person name="Wu L."/>
            <person name="Ma J."/>
        </authorList>
    </citation>
    <scope>NUCLEOTIDE SEQUENCE [LARGE SCALE GENOMIC DNA]</scope>
    <source>
        <strain evidence="4">JCM 15614</strain>
    </source>
</reference>
<dbReference type="SUPFAM" id="SSF46894">
    <property type="entry name" value="C-terminal effector domain of the bipartite response regulators"/>
    <property type="match status" value="1"/>
</dbReference>
<dbReference type="InterPro" id="IPR036388">
    <property type="entry name" value="WH-like_DNA-bd_sf"/>
</dbReference>
<evidence type="ECO:0000259" key="2">
    <source>
        <dbReference type="Pfam" id="PF00196"/>
    </source>
</evidence>
<feature type="domain" description="HTH luxR-type" evidence="2">
    <location>
        <begin position="24"/>
        <end position="49"/>
    </location>
</feature>
<dbReference type="Gene3D" id="1.10.10.10">
    <property type="entry name" value="Winged helix-like DNA-binding domain superfamily/Winged helix DNA-binding domain"/>
    <property type="match status" value="1"/>
</dbReference>
<keyword evidence="4" id="KW-1185">Reference proteome</keyword>
<organism evidence="3 4">
    <name type="scientific">Blastococcus jejuensis</name>
    <dbReference type="NCBI Taxonomy" id="351224"/>
    <lineage>
        <taxon>Bacteria</taxon>
        <taxon>Bacillati</taxon>
        <taxon>Actinomycetota</taxon>
        <taxon>Actinomycetes</taxon>
        <taxon>Geodermatophilales</taxon>
        <taxon>Geodermatophilaceae</taxon>
        <taxon>Blastococcus</taxon>
    </lineage>
</organism>
<dbReference type="Pfam" id="PF00196">
    <property type="entry name" value="GerE"/>
    <property type="match status" value="1"/>
</dbReference>
<proteinExistence type="predicted"/>
<comment type="caution">
    <text evidence="3">The sequence shown here is derived from an EMBL/GenBank/DDBJ whole genome shotgun (WGS) entry which is preliminary data.</text>
</comment>
<dbReference type="InterPro" id="IPR016032">
    <property type="entry name" value="Sig_transdc_resp-reg_C-effctor"/>
</dbReference>
<accession>A0ABP6NXM5</accession>
<sequence>MSHASIDTAGAARVDLHRPRAAGERTVESHVRNILAKLGLTNRTQIATTASPD</sequence>
<name>A0ABP6NXM5_9ACTN</name>
<evidence type="ECO:0000313" key="3">
    <source>
        <dbReference type="EMBL" id="GAA3161066.1"/>
    </source>
</evidence>
<feature type="region of interest" description="Disordered" evidence="1">
    <location>
        <begin position="1"/>
        <end position="27"/>
    </location>
</feature>
<gene>
    <name evidence="3" type="ORF">GCM10010531_10840</name>
</gene>
<dbReference type="Proteomes" id="UP001499924">
    <property type="component" value="Unassembled WGS sequence"/>
</dbReference>
<dbReference type="RefSeq" id="WP_344687617.1">
    <property type="nucleotide sequence ID" value="NZ_BAAAVV010000002.1"/>
</dbReference>
<evidence type="ECO:0000256" key="1">
    <source>
        <dbReference type="SAM" id="MobiDB-lite"/>
    </source>
</evidence>
<dbReference type="EMBL" id="BAAAVV010000002">
    <property type="protein sequence ID" value="GAA3161066.1"/>
    <property type="molecule type" value="Genomic_DNA"/>
</dbReference>
<feature type="compositionally biased region" description="Basic and acidic residues" evidence="1">
    <location>
        <begin position="14"/>
        <end position="27"/>
    </location>
</feature>
<dbReference type="InterPro" id="IPR000792">
    <property type="entry name" value="Tscrpt_reg_LuxR_C"/>
</dbReference>